<dbReference type="PROSITE" id="PS51257">
    <property type="entry name" value="PROKAR_LIPOPROTEIN"/>
    <property type="match status" value="1"/>
</dbReference>
<evidence type="ECO:0000256" key="1">
    <source>
        <dbReference type="SAM" id="MobiDB-lite"/>
    </source>
</evidence>
<dbReference type="Pfam" id="PF13414">
    <property type="entry name" value="TPR_11"/>
    <property type="match status" value="1"/>
</dbReference>
<evidence type="ECO:0000313" key="2">
    <source>
        <dbReference type="EMBL" id="CUS42657.1"/>
    </source>
</evidence>
<gene>
    <name evidence="2" type="ORF">MGWOODY_Tha2630</name>
</gene>
<proteinExistence type="predicted"/>
<dbReference type="EMBL" id="CZQC01000069">
    <property type="protein sequence ID" value="CUS42657.1"/>
    <property type="molecule type" value="Genomic_DNA"/>
</dbReference>
<name>A0A160TGK1_9ZZZZ</name>
<organism evidence="2">
    <name type="scientific">hydrothermal vent metagenome</name>
    <dbReference type="NCBI Taxonomy" id="652676"/>
    <lineage>
        <taxon>unclassified sequences</taxon>
        <taxon>metagenomes</taxon>
        <taxon>ecological metagenomes</taxon>
    </lineage>
</organism>
<dbReference type="SUPFAM" id="SSF48452">
    <property type="entry name" value="TPR-like"/>
    <property type="match status" value="1"/>
</dbReference>
<sequence>MLIRFASLLLLATLAGCATKAPIAVVEDLSPTAQPLAEGLKATYQNGLVLLQDGNYEDAVVFWKELAEAHPDLPGVWTNLGLALYRTGEYQASLDALAHVDEINAALEVQLAAAKQQEALSLNADGSNDIAGQAVEAGNTVTDQEPSTNDSLTMAVEASGEQAVVESESGLTEEELNAEPPTDEGSEVVITTGTEITEPAEEKLVAPTDTGAAEKTETDAPAIAQPVMLKPYCPVHRVRALPQRELGLFAEAEQSYKAAIACNPTDAEAHYNLGILYDLYRNDLVSALAEYKQAKALLGDDKNLDIWITDLERRSGTEAVKE</sequence>
<evidence type="ECO:0008006" key="3">
    <source>
        <dbReference type="Google" id="ProtNLM"/>
    </source>
</evidence>
<protein>
    <recommendedName>
        <fullName evidence="3">Tetratricopeptide repeat protein</fullName>
    </recommendedName>
</protein>
<dbReference type="AlphaFoldDB" id="A0A160TGK1"/>
<reference evidence="2" key="1">
    <citation type="submission" date="2015-10" db="EMBL/GenBank/DDBJ databases">
        <authorList>
            <person name="Gilbert D.G."/>
        </authorList>
    </citation>
    <scope>NUCLEOTIDE SEQUENCE</scope>
</reference>
<accession>A0A160TGK1</accession>
<feature type="compositionally biased region" description="Acidic residues" evidence="1">
    <location>
        <begin position="171"/>
        <end position="185"/>
    </location>
</feature>
<dbReference type="InterPro" id="IPR019734">
    <property type="entry name" value="TPR_rpt"/>
</dbReference>
<dbReference type="Gene3D" id="1.25.40.10">
    <property type="entry name" value="Tetratricopeptide repeat domain"/>
    <property type="match status" value="2"/>
</dbReference>
<dbReference type="InterPro" id="IPR011990">
    <property type="entry name" value="TPR-like_helical_dom_sf"/>
</dbReference>
<dbReference type="SMART" id="SM00028">
    <property type="entry name" value="TPR"/>
    <property type="match status" value="4"/>
</dbReference>
<dbReference type="Pfam" id="PF13432">
    <property type="entry name" value="TPR_16"/>
    <property type="match status" value="1"/>
</dbReference>
<feature type="region of interest" description="Disordered" evidence="1">
    <location>
        <begin position="166"/>
        <end position="185"/>
    </location>
</feature>